<evidence type="ECO:0000313" key="3">
    <source>
        <dbReference type="Proteomes" id="UP000620046"/>
    </source>
</evidence>
<sequence length="63" mass="6771">MRGSDEDTPKAGFDRSKQGVSNRSAASVAVPCDGYVRVVMPISPGSDPVDACHVDFYIPYSTY</sequence>
<feature type="region of interest" description="Disordered" evidence="1">
    <location>
        <begin position="1"/>
        <end position="25"/>
    </location>
</feature>
<keyword evidence="3" id="KW-1185">Reference proteome</keyword>
<evidence type="ECO:0000256" key="1">
    <source>
        <dbReference type="SAM" id="MobiDB-lite"/>
    </source>
</evidence>
<comment type="caution">
    <text evidence="2">The sequence shown here is derived from an EMBL/GenBank/DDBJ whole genome shotgun (WGS) entry which is preliminary data.</text>
</comment>
<dbReference type="EMBL" id="BMJA01000002">
    <property type="protein sequence ID" value="GGA34406.1"/>
    <property type="molecule type" value="Genomic_DNA"/>
</dbReference>
<gene>
    <name evidence="2" type="ORF">GCM10010981_24260</name>
</gene>
<reference evidence="3" key="1">
    <citation type="journal article" date="2019" name="Int. J. Syst. Evol. Microbiol.">
        <title>The Global Catalogue of Microorganisms (GCM) 10K type strain sequencing project: providing services to taxonomists for standard genome sequencing and annotation.</title>
        <authorList>
            <consortium name="The Broad Institute Genomics Platform"/>
            <consortium name="The Broad Institute Genome Sequencing Center for Infectious Disease"/>
            <person name="Wu L."/>
            <person name="Ma J."/>
        </authorList>
    </citation>
    <scope>NUCLEOTIDE SEQUENCE [LARGE SCALE GENOMIC DNA]</scope>
    <source>
        <strain evidence="3">CGMCC 1.15439</strain>
    </source>
</reference>
<organism evidence="2 3">
    <name type="scientific">Dyella nitratireducens</name>
    <dbReference type="NCBI Taxonomy" id="1849580"/>
    <lineage>
        <taxon>Bacteria</taxon>
        <taxon>Pseudomonadati</taxon>
        <taxon>Pseudomonadota</taxon>
        <taxon>Gammaproteobacteria</taxon>
        <taxon>Lysobacterales</taxon>
        <taxon>Rhodanobacteraceae</taxon>
        <taxon>Dyella</taxon>
    </lineage>
</organism>
<accession>A0ABQ1G2S1</accession>
<feature type="compositionally biased region" description="Basic and acidic residues" evidence="1">
    <location>
        <begin position="1"/>
        <end position="17"/>
    </location>
</feature>
<proteinExistence type="predicted"/>
<protein>
    <submittedName>
        <fullName evidence="2">Uncharacterized protein</fullName>
    </submittedName>
</protein>
<dbReference type="Proteomes" id="UP000620046">
    <property type="component" value="Unassembled WGS sequence"/>
</dbReference>
<name>A0ABQ1G2S1_9GAMM</name>
<evidence type="ECO:0000313" key="2">
    <source>
        <dbReference type="EMBL" id="GGA34406.1"/>
    </source>
</evidence>